<protein>
    <submittedName>
        <fullName evidence="1">Uncharacterized protein</fullName>
    </submittedName>
</protein>
<evidence type="ECO:0000313" key="2">
    <source>
        <dbReference type="Proteomes" id="UP001186974"/>
    </source>
</evidence>
<organism evidence="1 2">
    <name type="scientific">Coniosporium uncinatum</name>
    <dbReference type="NCBI Taxonomy" id="93489"/>
    <lineage>
        <taxon>Eukaryota</taxon>
        <taxon>Fungi</taxon>
        <taxon>Dikarya</taxon>
        <taxon>Ascomycota</taxon>
        <taxon>Pezizomycotina</taxon>
        <taxon>Dothideomycetes</taxon>
        <taxon>Dothideomycetes incertae sedis</taxon>
        <taxon>Coniosporium</taxon>
    </lineage>
</organism>
<dbReference type="EMBL" id="JAWDJW010012162">
    <property type="protein sequence ID" value="KAK3044288.1"/>
    <property type="molecule type" value="Genomic_DNA"/>
</dbReference>
<dbReference type="Proteomes" id="UP001186974">
    <property type="component" value="Unassembled WGS sequence"/>
</dbReference>
<keyword evidence="2" id="KW-1185">Reference proteome</keyword>
<accession>A0ACC3CT70</accession>
<feature type="non-terminal residue" evidence="1">
    <location>
        <position position="270"/>
    </location>
</feature>
<comment type="caution">
    <text evidence="1">The sequence shown here is derived from an EMBL/GenBank/DDBJ whole genome shotgun (WGS) entry which is preliminary data.</text>
</comment>
<name>A0ACC3CT70_9PEZI</name>
<sequence length="270" mass="30345">MGNISDITAALFQGGVYFGASDNRTNMTATSGTPLSFDGTQAFRNIMFRFPGPATYMTPLDFFLLIDCTGTDASLYSVKGFVTKETFYPTEADLRAAYEAGELTHGFEQDRDYSWALLDLKPELGTRDLEDRLAPTSVELGGKRYRVDAEEQYVEYMGWSFYLSFSRTLGIMFYDIRFKGERILYELSLQEATAQYGGNQPKAANTVYHDTYYSLGTDMGQLVEGFDCPFGSTFWNITYHDANTTVTNPNSLCIYEADMGYPLSRHRTAG</sequence>
<gene>
    <name evidence="1" type="ORF">LTS18_001693</name>
</gene>
<proteinExistence type="predicted"/>
<reference evidence="1" key="1">
    <citation type="submission" date="2024-09" db="EMBL/GenBank/DDBJ databases">
        <title>Black Yeasts Isolated from many extreme environments.</title>
        <authorList>
            <person name="Coleine C."/>
            <person name="Stajich J.E."/>
            <person name="Selbmann L."/>
        </authorList>
    </citation>
    <scope>NUCLEOTIDE SEQUENCE</scope>
    <source>
        <strain evidence="1">CCFEE 5737</strain>
    </source>
</reference>
<evidence type="ECO:0000313" key="1">
    <source>
        <dbReference type="EMBL" id="KAK3044288.1"/>
    </source>
</evidence>